<dbReference type="Proteomes" id="UP000198287">
    <property type="component" value="Unassembled WGS sequence"/>
</dbReference>
<keyword evidence="1" id="KW-0812">Transmembrane</keyword>
<feature type="transmembrane region" description="Helical" evidence="1">
    <location>
        <begin position="546"/>
        <end position="569"/>
    </location>
</feature>
<gene>
    <name evidence="2" type="ORF">Fcan01_11392</name>
</gene>
<name>A0A226EDM5_FOLCA</name>
<feature type="transmembrane region" description="Helical" evidence="1">
    <location>
        <begin position="513"/>
        <end position="534"/>
    </location>
</feature>
<keyword evidence="1" id="KW-1133">Transmembrane helix</keyword>
<dbReference type="AlphaFoldDB" id="A0A226EDM5"/>
<protein>
    <submittedName>
        <fullName evidence="2">Uncharacterized protein</fullName>
    </submittedName>
</protein>
<keyword evidence="1" id="KW-0472">Membrane</keyword>
<evidence type="ECO:0000313" key="3">
    <source>
        <dbReference type="Proteomes" id="UP000198287"/>
    </source>
</evidence>
<feature type="transmembrane region" description="Helical" evidence="1">
    <location>
        <begin position="213"/>
        <end position="234"/>
    </location>
</feature>
<evidence type="ECO:0000256" key="1">
    <source>
        <dbReference type="SAM" id="Phobius"/>
    </source>
</evidence>
<reference evidence="2 3" key="1">
    <citation type="submission" date="2015-12" db="EMBL/GenBank/DDBJ databases">
        <title>The genome of Folsomia candida.</title>
        <authorList>
            <person name="Faddeeva A."/>
            <person name="Derks M.F."/>
            <person name="Anvar Y."/>
            <person name="Smit S."/>
            <person name="Van Straalen N."/>
            <person name="Roelofs D."/>
        </authorList>
    </citation>
    <scope>NUCLEOTIDE SEQUENCE [LARGE SCALE GENOMIC DNA]</scope>
    <source>
        <strain evidence="2 3">VU population</strain>
        <tissue evidence="2">Whole body</tissue>
    </source>
</reference>
<feature type="transmembrane region" description="Helical" evidence="1">
    <location>
        <begin position="278"/>
        <end position="298"/>
    </location>
</feature>
<accession>A0A226EDM5</accession>
<keyword evidence="3" id="KW-1185">Reference proteome</keyword>
<dbReference type="EMBL" id="LNIX01000005">
    <property type="protein sequence ID" value="OXA54901.1"/>
    <property type="molecule type" value="Genomic_DNA"/>
</dbReference>
<evidence type="ECO:0000313" key="2">
    <source>
        <dbReference type="EMBL" id="OXA54901.1"/>
    </source>
</evidence>
<sequence>MKYNEDESKCDPLQHFVSRIFRQDVIFGNVDLTRGVSCFKSVPIQIFIGTATLVLFDNSQAASLFIPCLTCDPVTFSQLEVTISLRNIQQAWDAANRDMHKYLIRYFLLEKESANSICGLVHGGYIKLDDPVYCFVVIMAEKYNLTLIRQTKSDRVNRRVLRSFGRVMYNRVQNISRTEILVQVSLSPINLGCVTDPPLPATGVATFISPLDFGTWTCLAVSITVVAGFLTCLACKGANLGSWSGVIVTVMCKIFTVTSILIGQVGDSTGSNYRARKIIMVFLIFWFCGNLLLMSNLYQGSIVPLPQPTPNGVADLVNWNIPVVAMDVLYNSEINSVEAYLIEYNIPELLLNNDLNQQFKRFLIKLHSKLLSYGDHAVARMISKIQVEDSSKSHQTLAILIIESELGLFVQNVNIFGNRRVVIHHGSSPFQVVELITCGKNMLALYIKKELGRILQAGLLPLWRKYSLIGLILGRMQNGNRRHKKYFKAVQYLIGDPKNSPTFHEATPVSIGLIRPIFAICAVLVGISLLEFLVENHKLVILWGELIGIEGILLLFGSRGQILCCVLIISRNETCQAT</sequence>
<proteinExistence type="predicted"/>
<organism evidence="2 3">
    <name type="scientific">Folsomia candida</name>
    <name type="common">Springtail</name>
    <dbReference type="NCBI Taxonomy" id="158441"/>
    <lineage>
        <taxon>Eukaryota</taxon>
        <taxon>Metazoa</taxon>
        <taxon>Ecdysozoa</taxon>
        <taxon>Arthropoda</taxon>
        <taxon>Hexapoda</taxon>
        <taxon>Collembola</taxon>
        <taxon>Entomobryomorpha</taxon>
        <taxon>Isotomoidea</taxon>
        <taxon>Isotomidae</taxon>
        <taxon>Proisotominae</taxon>
        <taxon>Folsomia</taxon>
    </lineage>
</organism>
<feature type="transmembrane region" description="Helical" evidence="1">
    <location>
        <begin position="246"/>
        <end position="266"/>
    </location>
</feature>
<comment type="caution">
    <text evidence="2">The sequence shown here is derived from an EMBL/GenBank/DDBJ whole genome shotgun (WGS) entry which is preliminary data.</text>
</comment>